<gene>
    <name evidence="1" type="ORF">A3A13_00970</name>
</gene>
<comment type="caution">
    <text evidence="1">The sequence shown here is derived from an EMBL/GenBank/DDBJ whole genome shotgun (WGS) entry which is preliminary data.</text>
</comment>
<proteinExistence type="predicted"/>
<evidence type="ECO:0000313" key="1">
    <source>
        <dbReference type="EMBL" id="OGN24632.1"/>
    </source>
</evidence>
<dbReference type="Proteomes" id="UP000178911">
    <property type="component" value="Unassembled WGS sequence"/>
</dbReference>
<reference evidence="1 2" key="1">
    <citation type="journal article" date="2016" name="Nat. Commun.">
        <title>Thousands of microbial genomes shed light on interconnected biogeochemical processes in an aquifer system.</title>
        <authorList>
            <person name="Anantharaman K."/>
            <person name="Brown C.T."/>
            <person name="Hug L.A."/>
            <person name="Sharon I."/>
            <person name="Castelle C.J."/>
            <person name="Probst A.J."/>
            <person name="Thomas B.C."/>
            <person name="Singh A."/>
            <person name="Wilkins M.J."/>
            <person name="Karaoz U."/>
            <person name="Brodie E.L."/>
            <person name="Williams K.H."/>
            <person name="Hubbard S.S."/>
            <person name="Banfield J.F."/>
        </authorList>
    </citation>
    <scope>NUCLEOTIDE SEQUENCE [LARGE SCALE GENOMIC DNA]</scope>
</reference>
<name>A0A1F8GGW3_9BACT</name>
<accession>A0A1F8GGW3</accession>
<dbReference type="STRING" id="1802695.A3A13_00970"/>
<dbReference type="AlphaFoldDB" id="A0A1F8GGW3"/>
<protein>
    <submittedName>
        <fullName evidence="1">Uncharacterized protein</fullName>
    </submittedName>
</protein>
<organism evidence="1 2">
    <name type="scientific">Candidatus Yanofskybacteria bacterium RIFCSPLOWO2_01_FULL_43_22</name>
    <dbReference type="NCBI Taxonomy" id="1802695"/>
    <lineage>
        <taxon>Bacteria</taxon>
        <taxon>Candidatus Yanofskyibacteriota</taxon>
    </lineage>
</organism>
<sequence length="407" mass="47225">MDPRKLKGLNTEKNNTLESPFPYWWAFGEQNQPQRENLSQKAVLFLGNDMATFTKAGTDADAYVKKCNQCLDYIRMEFKDFELYYKPHPADKIERVSLNLDGFEILEDGMSAELYLFKNYDRIRSVFSVGSAASYNAYAMGMDAHVFYKCFSNIFDGEKIRPLDEFYYSMPLSFFITDLAEKPVNNSRLLEKDGVTETFFKSILASNTSDNVWLVVFTVEYAVLLIALSNLIRSIVPSKKVRLIISSHSYWKTLGSDDFKNNFDEIIMWPRIYCSLRPLKLWQAVLTAIKVKKFDISKNDLFISITQNSFVENCLNSYNKNSQRIGLISDKDFNLFYNSGNSVYTENSDFRFSKASWFFNKILEPLLGLNRSLFMSYGKDKDSFINRYQKPVNEIFDKVIVMKADTI</sequence>
<dbReference type="EMBL" id="MGKJ01000010">
    <property type="protein sequence ID" value="OGN24632.1"/>
    <property type="molecule type" value="Genomic_DNA"/>
</dbReference>
<evidence type="ECO:0000313" key="2">
    <source>
        <dbReference type="Proteomes" id="UP000178911"/>
    </source>
</evidence>